<dbReference type="Pfam" id="PF00076">
    <property type="entry name" value="RRM_1"/>
    <property type="match status" value="2"/>
</dbReference>
<dbReference type="CDD" id="cd12945">
    <property type="entry name" value="NOPS_NONA_like"/>
    <property type="match status" value="1"/>
</dbReference>
<feature type="domain" description="RRM" evidence="5">
    <location>
        <begin position="183"/>
        <end position="264"/>
    </location>
</feature>
<feature type="compositionally biased region" description="Gly residues" evidence="4">
    <location>
        <begin position="23"/>
        <end position="37"/>
    </location>
</feature>
<feature type="domain" description="RRM" evidence="5">
    <location>
        <begin position="109"/>
        <end position="181"/>
    </location>
</feature>
<dbReference type="InterPro" id="IPR012677">
    <property type="entry name" value="Nucleotide-bd_a/b_plait_sf"/>
</dbReference>
<protein>
    <recommendedName>
        <fullName evidence="5">RRM domain-containing protein</fullName>
    </recommendedName>
</protein>
<dbReference type="AlphaFoldDB" id="A0A6L2Q615"/>
<keyword evidence="7" id="KW-1185">Reference proteome</keyword>
<dbReference type="PROSITE" id="PS50102">
    <property type="entry name" value="RRM"/>
    <property type="match status" value="2"/>
</dbReference>
<dbReference type="Pfam" id="PF08075">
    <property type="entry name" value="NOPS"/>
    <property type="match status" value="1"/>
</dbReference>
<dbReference type="Gene3D" id="3.30.70.330">
    <property type="match status" value="2"/>
</dbReference>
<proteinExistence type="predicted"/>
<dbReference type="GO" id="GO:0005634">
    <property type="term" value="C:nucleus"/>
    <property type="evidence" value="ECO:0007669"/>
    <property type="project" value="UniProtKB-ARBA"/>
</dbReference>
<dbReference type="FunFam" id="3.30.70.330:FF:000043">
    <property type="entry name" value="paraspeckle component 1 isoform X1"/>
    <property type="match status" value="1"/>
</dbReference>
<gene>
    <name evidence="6" type="ORF">Cfor_00558</name>
</gene>
<evidence type="ECO:0000256" key="2">
    <source>
        <dbReference type="ARBA" id="ARBA00022884"/>
    </source>
</evidence>
<accession>A0A6L2Q615</accession>
<dbReference type="InParanoid" id="A0A6L2Q615"/>
<dbReference type="InterPro" id="IPR035979">
    <property type="entry name" value="RBD_domain_sf"/>
</dbReference>
<feature type="region of interest" description="Disordered" evidence="4">
    <location>
        <begin position="364"/>
        <end position="388"/>
    </location>
</feature>
<dbReference type="InterPro" id="IPR000504">
    <property type="entry name" value="RRM_dom"/>
</dbReference>
<evidence type="ECO:0000313" key="7">
    <source>
        <dbReference type="Proteomes" id="UP000502823"/>
    </source>
</evidence>
<sequence>MPYHLCSDCVKAENNVEGEDADGQGGLGRGAAGSGRGRGNRFRGGGREDWGMRNQDVSTGDLFVCSLAFLKILLCLDWDRLNERLAGLSAPTHDLPPQDTREKKFTGRCRLYIGNLTNDVTEDEITQLFQPYGETAELFVNKEKNFAFIRLDYRANAEKAKRELDGQMRKGRALKVRFAPHSAAVKVKNLTPWVSNELLEKAFAVFGEIERAVIIVDERGKSMGEGIIEFARKPGAQMALRRCSDGCFFLTASLRPVVLEPFEQLDDIDGYAEKNLPKKNPDYYKAREVGPRFAAPGSFEYEYGTRWKQLHELYKQKEEALQREMKMEEEKLEAQMEYARYEHETEILREQLRQRELDRERQKREWEMKERQAEEQRLADEERMRRQQEEMQLRMHHQEEEMRRRQQENTLFMQVILRFGT</sequence>
<name>A0A6L2Q615_COPFO</name>
<keyword evidence="1" id="KW-0677">Repeat</keyword>
<dbReference type="OrthoDB" id="10067824at2759"/>
<dbReference type="GO" id="GO:0003723">
    <property type="term" value="F:RNA binding"/>
    <property type="evidence" value="ECO:0007669"/>
    <property type="project" value="UniProtKB-UniRule"/>
</dbReference>
<comment type="caution">
    <text evidence="6">The sequence shown here is derived from an EMBL/GenBank/DDBJ whole genome shotgun (WGS) entry which is preliminary data.</text>
</comment>
<dbReference type="SMART" id="SM00360">
    <property type="entry name" value="RRM"/>
    <property type="match status" value="2"/>
</dbReference>
<dbReference type="EMBL" id="BLKM01001905">
    <property type="protein sequence ID" value="GFG40361.1"/>
    <property type="molecule type" value="Genomic_DNA"/>
</dbReference>
<dbReference type="CDD" id="cd12332">
    <property type="entry name" value="RRM1_p54nrb_like"/>
    <property type="match status" value="1"/>
</dbReference>
<evidence type="ECO:0000313" key="6">
    <source>
        <dbReference type="EMBL" id="GFG40361.1"/>
    </source>
</evidence>
<evidence type="ECO:0000256" key="1">
    <source>
        <dbReference type="ARBA" id="ARBA00022737"/>
    </source>
</evidence>
<dbReference type="Proteomes" id="UP000502823">
    <property type="component" value="Unassembled WGS sequence"/>
</dbReference>
<dbReference type="CDD" id="cd12333">
    <property type="entry name" value="RRM2_p54nrb_like"/>
    <property type="match status" value="1"/>
</dbReference>
<feature type="region of interest" description="Disordered" evidence="4">
    <location>
        <begin position="17"/>
        <end position="50"/>
    </location>
</feature>
<organism evidence="6 7">
    <name type="scientific">Coptotermes formosanus</name>
    <name type="common">Formosan subterranean termite</name>
    <dbReference type="NCBI Taxonomy" id="36987"/>
    <lineage>
        <taxon>Eukaryota</taxon>
        <taxon>Metazoa</taxon>
        <taxon>Ecdysozoa</taxon>
        <taxon>Arthropoda</taxon>
        <taxon>Hexapoda</taxon>
        <taxon>Insecta</taxon>
        <taxon>Pterygota</taxon>
        <taxon>Neoptera</taxon>
        <taxon>Polyneoptera</taxon>
        <taxon>Dictyoptera</taxon>
        <taxon>Blattodea</taxon>
        <taxon>Blattoidea</taxon>
        <taxon>Termitoidae</taxon>
        <taxon>Rhinotermitidae</taxon>
        <taxon>Coptotermes</taxon>
    </lineage>
</organism>
<evidence type="ECO:0000256" key="4">
    <source>
        <dbReference type="SAM" id="MobiDB-lite"/>
    </source>
</evidence>
<dbReference type="SUPFAM" id="SSF54928">
    <property type="entry name" value="RNA-binding domain, RBD"/>
    <property type="match status" value="1"/>
</dbReference>
<keyword evidence="2 3" id="KW-0694">RNA-binding</keyword>
<reference evidence="7" key="1">
    <citation type="submission" date="2020-01" db="EMBL/GenBank/DDBJ databases">
        <title>Draft genome sequence of the Termite Coptotermes fromosanus.</title>
        <authorList>
            <person name="Itakura S."/>
            <person name="Yosikawa Y."/>
            <person name="Umezawa K."/>
        </authorList>
    </citation>
    <scope>NUCLEOTIDE SEQUENCE [LARGE SCALE GENOMIC DNA]</scope>
</reference>
<dbReference type="FunFam" id="3.30.70.330:FF:000513">
    <property type="entry name" value="Splicing factor, proline-and glutamine-rich"/>
    <property type="match status" value="1"/>
</dbReference>
<evidence type="ECO:0000256" key="3">
    <source>
        <dbReference type="PROSITE-ProRule" id="PRU00176"/>
    </source>
</evidence>
<dbReference type="PANTHER" id="PTHR23189">
    <property type="entry name" value="RNA RECOGNITION MOTIF-CONTAINING"/>
    <property type="match status" value="1"/>
</dbReference>
<dbReference type="Gene3D" id="6.10.250.1170">
    <property type="match status" value="1"/>
</dbReference>
<dbReference type="InterPro" id="IPR012975">
    <property type="entry name" value="NOPS"/>
</dbReference>
<evidence type="ECO:0000259" key="5">
    <source>
        <dbReference type="PROSITE" id="PS50102"/>
    </source>
</evidence>